<dbReference type="Gene3D" id="3.40.50.1820">
    <property type="entry name" value="alpha/beta hydrolase"/>
    <property type="match status" value="1"/>
</dbReference>
<evidence type="ECO:0008006" key="4">
    <source>
        <dbReference type="Google" id="ProtNLM"/>
    </source>
</evidence>
<evidence type="ECO:0000313" key="2">
    <source>
        <dbReference type="EMBL" id="KAL3826567.1"/>
    </source>
</evidence>
<evidence type="ECO:0000256" key="1">
    <source>
        <dbReference type="SAM" id="MobiDB-lite"/>
    </source>
</evidence>
<feature type="region of interest" description="Disordered" evidence="1">
    <location>
        <begin position="960"/>
        <end position="994"/>
    </location>
</feature>
<feature type="region of interest" description="Disordered" evidence="1">
    <location>
        <begin position="72"/>
        <end position="98"/>
    </location>
</feature>
<feature type="compositionally biased region" description="Acidic residues" evidence="1">
    <location>
        <begin position="220"/>
        <end position="231"/>
    </location>
</feature>
<dbReference type="Pfam" id="PF02450">
    <property type="entry name" value="LCAT"/>
    <property type="match status" value="2"/>
</dbReference>
<protein>
    <recommendedName>
        <fullName evidence="4">Phospholipid:diacylglycerol acyltransferase</fullName>
    </recommendedName>
</protein>
<keyword evidence="3" id="KW-1185">Reference proteome</keyword>
<dbReference type="InterPro" id="IPR003386">
    <property type="entry name" value="LACT/PDAT_acylTrfase"/>
</dbReference>
<dbReference type="InterPro" id="IPR029058">
    <property type="entry name" value="AB_hydrolase_fold"/>
</dbReference>
<reference evidence="2 3" key="1">
    <citation type="submission" date="2024-10" db="EMBL/GenBank/DDBJ databases">
        <title>Updated reference genomes for cyclostephanoid diatoms.</title>
        <authorList>
            <person name="Roberts W.R."/>
            <person name="Alverson A.J."/>
        </authorList>
    </citation>
    <scope>NUCLEOTIDE SEQUENCE [LARGE SCALE GENOMIC DNA]</scope>
    <source>
        <strain evidence="2 3">AJA228-03</strain>
    </source>
</reference>
<dbReference type="PANTHER" id="PTHR11440">
    <property type="entry name" value="LECITHIN-CHOLESTEROL ACYLTRANSFERASE-RELATED"/>
    <property type="match status" value="1"/>
</dbReference>
<evidence type="ECO:0000313" key="3">
    <source>
        <dbReference type="Proteomes" id="UP001530377"/>
    </source>
</evidence>
<name>A0ABD3SQP1_9STRA</name>
<dbReference type="SUPFAM" id="SSF53474">
    <property type="entry name" value="alpha/beta-Hydrolases"/>
    <property type="match status" value="1"/>
</dbReference>
<feature type="region of interest" description="Disordered" evidence="1">
    <location>
        <begin position="215"/>
        <end position="257"/>
    </location>
</feature>
<dbReference type="Proteomes" id="UP001530377">
    <property type="component" value="Unassembled WGS sequence"/>
</dbReference>
<comment type="caution">
    <text evidence="2">The sequence shown here is derived from an EMBL/GenBank/DDBJ whole genome shotgun (WGS) entry which is preliminary data.</text>
</comment>
<accession>A0ABD3SQP1</accession>
<feature type="compositionally biased region" description="Polar residues" evidence="1">
    <location>
        <begin position="245"/>
        <end position="257"/>
    </location>
</feature>
<organism evidence="2 3">
    <name type="scientific">Cyclostephanos tholiformis</name>
    <dbReference type="NCBI Taxonomy" id="382380"/>
    <lineage>
        <taxon>Eukaryota</taxon>
        <taxon>Sar</taxon>
        <taxon>Stramenopiles</taxon>
        <taxon>Ochrophyta</taxon>
        <taxon>Bacillariophyta</taxon>
        <taxon>Coscinodiscophyceae</taxon>
        <taxon>Thalassiosirophycidae</taxon>
        <taxon>Stephanodiscales</taxon>
        <taxon>Stephanodiscaceae</taxon>
        <taxon>Cyclostephanos</taxon>
    </lineage>
</organism>
<dbReference type="EMBL" id="JALLPB020000019">
    <property type="protein sequence ID" value="KAL3826567.1"/>
    <property type="molecule type" value="Genomic_DNA"/>
</dbReference>
<sequence length="1054" mass="118178">MLSRTEHIFPRDRRIGALAPSLLTTRFMTSHLSSGTIGRGRFVALAVLSTIILISCFAQLIYDDDPAEDNSNALDSVGSGNHRIDGTSIDETSSDSHGEMNWPRITLLGLEDSDILKLERSGIVGLGNDFYYETRDGDIVPPRLNYNQLHANDMIEDSIYDPFSPDPSCVEANSKDYGSGGDCWQPPGSTLEEEIIQVSDCGDVKSAGLETLSWGYGGADPDDNVQEEEAVSVDGSDGVIEGGNKNEQTQSKSPIDNEVSTKVDATANGLQCQETSRFVDKHWGSDINILKMRDQLLGRRGKYWDVIDQEIQEHVVANDTGSVTNNASLNNAHEKVKQNRGTSKVKRPPIFLLPGLASTRLVSWKHKSCPHNPLLSDIKMLDYVWLNMNLLIQMATIDARCWSECLTLGKYQSDYDGADKDVANSELGKKGDEKEVRGCKLRPDEGIDSISSLAPGSISSNFLVGGTNTVYAWLVQWLAENLNYDVRSIVALPYDWRLSPDKMESRDGFLTQTRRKIEAAVEFSGMPGIMVAHSMGNNVFRYFLEWLRVQMREEAYERYVQQTKLTQAAAGQGLIWRNRALYRFRHMVSTPDNAAEIEEDAVFDEMTRLLEGKNDSVKINEEETENYGKRKFPKLYELAKIEGDTEWINWLGKHVWTYVGLAAPLLGAPGPLRSVLSGENMGLPFTNEEARCKESGDPWTDFPALRLLLKGRVDFDTIFSTVEVQREYCKENEKPPCLNQTVTAFGPRDVMSGALLDRFKSIWREKDDPLGVKLDQLRDSWWDRIVPNILQSPPDRPHIKHVIMAYGVNVPTEVGYVYRKTEKLEATDYSAATKRIKAEDFDGVPFLAEVIWEEPRGKLVSVSQMAEPASFADTILRKKKDRRRPLKNASGESPTWLHLSGDGTIPYLSLMWAHTWLLHATRAMRSFGTTVSMLEGERISTPTKVLDSIKVSHRKKGGNEWVEGYGANPVDEDYEESRSNDGDTGTSHPHGTKYKPKMVRFEASGRSRSTGMEYTTTVIEAIGVEHKETTRNYDILAAVFTDVLKNLHDDYGLI</sequence>
<gene>
    <name evidence="2" type="ORF">ACHAXA_003631</name>
</gene>
<dbReference type="AlphaFoldDB" id="A0ABD3SQP1"/>
<proteinExistence type="predicted"/>